<feature type="binding site" evidence="7">
    <location>
        <position position="189"/>
    </location>
    <ligand>
        <name>substrate</name>
    </ligand>
</feature>
<feature type="binding site" evidence="7">
    <location>
        <position position="103"/>
    </location>
    <ligand>
        <name>S-adenosyl-L-methionine</name>
        <dbReference type="ChEBI" id="CHEBI:59789"/>
    </ligand>
</feature>
<dbReference type="GO" id="GO:0008176">
    <property type="term" value="F:tRNA (guanine(46)-N7)-methyltransferase activity"/>
    <property type="evidence" value="ECO:0007669"/>
    <property type="project" value="UniProtKB-EC"/>
</dbReference>
<dbReference type="EMBL" id="JAVDVX010000001">
    <property type="protein sequence ID" value="MDR7088753.1"/>
    <property type="molecule type" value="Genomic_DNA"/>
</dbReference>
<feature type="binding site" evidence="7">
    <location>
        <position position="78"/>
    </location>
    <ligand>
        <name>S-adenosyl-L-methionine</name>
        <dbReference type="ChEBI" id="CHEBI:59789"/>
    </ligand>
</feature>
<dbReference type="NCBIfam" id="TIGR00091">
    <property type="entry name" value="tRNA (guanosine(46)-N7)-methyltransferase TrmB"/>
    <property type="match status" value="1"/>
</dbReference>
<sequence length="248" mass="28075">MSELPELTPDVESGEEGFLIKPEFKPKSIRSFVIRAGRITVGQKNAFDSWWPVFGLSLFKGPIDPEQVFGRKAPLVLEIGFGMGDSLLEMARNEPDKNFIGIEVHPPGVGRLINVAGQENLTNLRVYMADAMDVLEDCIPDAAIDRLQLYFPDPWHKKKHHKRRILQSAFVQKLRPKIAPGGIFHMATDWQAYAEHMLEVMNAAPGFATEFSETGYAPRPDYRPITKFEKRGERLGHGVWDLLFKKTS</sequence>
<evidence type="ECO:0000256" key="2">
    <source>
        <dbReference type="ARBA" id="ARBA00003015"/>
    </source>
</evidence>
<keyword evidence="4 7" id="KW-0808">Transferase</keyword>
<comment type="pathway">
    <text evidence="7">tRNA modification; N(7)-methylguanine-tRNA biosynthesis.</text>
</comment>
<accession>A0ABU1UUE5</accession>
<dbReference type="Pfam" id="PF02390">
    <property type="entry name" value="Methyltransf_4"/>
    <property type="match status" value="1"/>
</dbReference>
<feature type="binding site" evidence="7">
    <location>
        <position position="153"/>
    </location>
    <ligand>
        <name>S-adenosyl-L-methionine</name>
        <dbReference type="ChEBI" id="CHEBI:59789"/>
    </ligand>
</feature>
<dbReference type="InterPro" id="IPR055361">
    <property type="entry name" value="tRNA_methyltr_TrmB_bact"/>
</dbReference>
<evidence type="ECO:0000256" key="7">
    <source>
        <dbReference type="HAMAP-Rule" id="MF_01057"/>
    </source>
</evidence>
<feature type="binding site" evidence="7">
    <location>
        <position position="157"/>
    </location>
    <ligand>
        <name>substrate</name>
    </ligand>
</feature>
<dbReference type="Proteomes" id="UP001253595">
    <property type="component" value="Unassembled WGS sequence"/>
</dbReference>
<dbReference type="Gene3D" id="3.40.50.150">
    <property type="entry name" value="Vaccinia Virus protein VP39"/>
    <property type="match status" value="1"/>
</dbReference>
<dbReference type="EC" id="2.1.1.33" evidence="7"/>
<gene>
    <name evidence="7" type="primary">trmB</name>
    <name evidence="8" type="ORF">J2X05_000756</name>
</gene>
<comment type="caution">
    <text evidence="7">Lacks conserved residue(s) required for the propagation of feature annotation.</text>
</comment>
<dbReference type="PANTHER" id="PTHR23417:SF14">
    <property type="entry name" value="PENTACOTRIPEPTIDE-REPEAT REGION OF PRORP DOMAIN-CONTAINING PROTEIN"/>
    <property type="match status" value="1"/>
</dbReference>
<evidence type="ECO:0000256" key="1">
    <source>
        <dbReference type="ARBA" id="ARBA00000142"/>
    </source>
</evidence>
<organism evidence="8 9">
    <name type="scientific">Cellvibrio fibrivorans</name>
    <dbReference type="NCBI Taxonomy" id="126350"/>
    <lineage>
        <taxon>Bacteria</taxon>
        <taxon>Pseudomonadati</taxon>
        <taxon>Pseudomonadota</taxon>
        <taxon>Gammaproteobacteria</taxon>
        <taxon>Cellvibrionales</taxon>
        <taxon>Cellvibrionaceae</taxon>
        <taxon>Cellvibrio</taxon>
    </lineage>
</organism>
<dbReference type="SUPFAM" id="SSF53335">
    <property type="entry name" value="S-adenosyl-L-methionine-dependent methyltransferases"/>
    <property type="match status" value="1"/>
</dbReference>
<comment type="function">
    <text evidence="2 7">Catalyzes the formation of N(7)-methylguanine at position 46 (m7G46) in tRNA.</text>
</comment>
<comment type="catalytic activity">
    <reaction evidence="1 7">
        <text>guanosine(46) in tRNA + S-adenosyl-L-methionine = N(7)-methylguanosine(46) in tRNA + S-adenosyl-L-homocysteine</text>
        <dbReference type="Rhea" id="RHEA:42708"/>
        <dbReference type="Rhea" id="RHEA-COMP:10188"/>
        <dbReference type="Rhea" id="RHEA-COMP:10189"/>
        <dbReference type="ChEBI" id="CHEBI:57856"/>
        <dbReference type="ChEBI" id="CHEBI:59789"/>
        <dbReference type="ChEBI" id="CHEBI:74269"/>
        <dbReference type="ChEBI" id="CHEBI:74480"/>
        <dbReference type="EC" id="2.1.1.33"/>
    </reaction>
</comment>
<comment type="caution">
    <text evidence="8">The sequence shown here is derived from an EMBL/GenBank/DDBJ whole genome shotgun (WGS) entry which is preliminary data.</text>
</comment>
<evidence type="ECO:0000313" key="9">
    <source>
        <dbReference type="Proteomes" id="UP001253595"/>
    </source>
</evidence>
<evidence type="ECO:0000256" key="6">
    <source>
        <dbReference type="ARBA" id="ARBA00022694"/>
    </source>
</evidence>
<evidence type="ECO:0000313" key="8">
    <source>
        <dbReference type="EMBL" id="MDR7088753.1"/>
    </source>
</evidence>
<dbReference type="CDD" id="cd02440">
    <property type="entry name" value="AdoMet_MTases"/>
    <property type="match status" value="1"/>
</dbReference>
<dbReference type="HAMAP" id="MF_01057">
    <property type="entry name" value="tRNA_methyltr_TrmB"/>
    <property type="match status" value="1"/>
</dbReference>
<protein>
    <recommendedName>
        <fullName evidence="7">tRNA (guanine-N(7)-)-methyltransferase</fullName>
        <ecNumber evidence="7">2.1.1.33</ecNumber>
    </recommendedName>
    <alternativeName>
        <fullName evidence="7">tRNA (guanine(46)-N(7))-methyltransferase</fullName>
    </alternativeName>
    <alternativeName>
        <fullName evidence="7">tRNA(m7G46)-methyltransferase</fullName>
    </alternativeName>
</protein>
<comment type="similarity">
    <text evidence="7">Belongs to the class I-like SAM-binding methyltransferase superfamily. TrmB family.</text>
</comment>
<evidence type="ECO:0000256" key="3">
    <source>
        <dbReference type="ARBA" id="ARBA00022603"/>
    </source>
</evidence>
<feature type="binding site" evidence="7">
    <location>
        <begin position="226"/>
        <end position="229"/>
    </location>
    <ligand>
        <name>substrate</name>
    </ligand>
</feature>
<dbReference type="PROSITE" id="PS51625">
    <property type="entry name" value="SAM_MT_TRMB"/>
    <property type="match status" value="1"/>
</dbReference>
<dbReference type="PANTHER" id="PTHR23417">
    <property type="entry name" value="3-DEOXY-D-MANNO-OCTULOSONIC-ACID TRANSFERASE/TRNA GUANINE-N 7 - -METHYLTRANSFERASE"/>
    <property type="match status" value="1"/>
</dbReference>
<proteinExistence type="inferred from homology"/>
<dbReference type="RefSeq" id="WP_310068789.1">
    <property type="nucleotide sequence ID" value="NZ_JAVDVX010000001.1"/>
</dbReference>
<keyword evidence="6 7" id="KW-0819">tRNA processing</keyword>
<evidence type="ECO:0000256" key="5">
    <source>
        <dbReference type="ARBA" id="ARBA00022691"/>
    </source>
</evidence>
<dbReference type="InterPro" id="IPR029063">
    <property type="entry name" value="SAM-dependent_MTases_sf"/>
</dbReference>
<evidence type="ECO:0000256" key="4">
    <source>
        <dbReference type="ARBA" id="ARBA00022679"/>
    </source>
</evidence>
<keyword evidence="9" id="KW-1185">Reference proteome</keyword>
<dbReference type="InterPro" id="IPR003358">
    <property type="entry name" value="tRNA_(Gua-N-7)_MeTrfase_Trmb"/>
</dbReference>
<feature type="binding site" evidence="7">
    <location>
        <position position="130"/>
    </location>
    <ligand>
        <name>S-adenosyl-L-methionine</name>
        <dbReference type="ChEBI" id="CHEBI:59789"/>
    </ligand>
</feature>
<keyword evidence="3 7" id="KW-0489">Methyltransferase</keyword>
<keyword evidence="5 7" id="KW-0949">S-adenosyl-L-methionine</keyword>
<reference evidence="8 9" key="1">
    <citation type="submission" date="2023-07" db="EMBL/GenBank/DDBJ databases">
        <title>Sorghum-associated microbial communities from plants grown in Nebraska, USA.</title>
        <authorList>
            <person name="Schachtman D."/>
        </authorList>
    </citation>
    <scope>NUCLEOTIDE SEQUENCE [LARGE SCALE GENOMIC DNA]</scope>
    <source>
        <strain evidence="8 9">BE190</strain>
    </source>
</reference>
<name>A0ABU1UUE5_9GAMM</name>